<evidence type="ECO:0000256" key="1">
    <source>
        <dbReference type="ARBA" id="ARBA00004168"/>
    </source>
</evidence>
<dbReference type="InterPro" id="IPR035437">
    <property type="entry name" value="SNase_OB-fold_sf"/>
</dbReference>
<dbReference type="Proteomes" id="UP000480246">
    <property type="component" value="Unassembled WGS sequence"/>
</dbReference>
<dbReference type="GO" id="GO:0000166">
    <property type="term" value="F:nucleotide binding"/>
    <property type="evidence" value="ECO:0007669"/>
    <property type="project" value="InterPro"/>
</dbReference>
<dbReference type="SUPFAM" id="SSF55816">
    <property type="entry name" value="5'-nucleotidase (syn. UDP-sugar hydrolase), C-terminal domain"/>
    <property type="match status" value="1"/>
</dbReference>
<protein>
    <recommendedName>
        <fullName evidence="11">Endonuclease</fullName>
    </recommendedName>
</protein>
<dbReference type="CDD" id="cd04486">
    <property type="entry name" value="YhcR_OBF_like"/>
    <property type="match status" value="2"/>
</dbReference>
<evidence type="ECO:0000256" key="3">
    <source>
        <dbReference type="ARBA" id="ARBA00022525"/>
    </source>
</evidence>
<dbReference type="RefSeq" id="WP_153402549.1">
    <property type="nucleotide sequence ID" value="NZ_ML762428.1"/>
</dbReference>
<dbReference type="InterPro" id="IPR029052">
    <property type="entry name" value="Metallo-depent_PP-like"/>
</dbReference>
<evidence type="ECO:0008006" key="11">
    <source>
        <dbReference type="Google" id="ProtNLM"/>
    </source>
</evidence>
<dbReference type="SUPFAM" id="SSF56300">
    <property type="entry name" value="Metallo-dependent phosphatases"/>
    <property type="match status" value="1"/>
</dbReference>
<evidence type="ECO:0000259" key="7">
    <source>
        <dbReference type="PROSITE" id="PS50830"/>
    </source>
</evidence>
<feature type="compositionally biased region" description="Basic and acidic residues" evidence="6">
    <location>
        <begin position="1536"/>
        <end position="1559"/>
    </location>
</feature>
<comment type="subcellular location">
    <subcellularLocation>
        <location evidence="1">Secreted</location>
        <location evidence="1">Cell wall</location>
        <topology evidence="1">Peptidoglycan-anchor</topology>
    </subcellularLocation>
</comment>
<feature type="domain" description="LTD" evidence="8">
    <location>
        <begin position="28"/>
        <end position="149"/>
    </location>
</feature>
<dbReference type="PANTHER" id="PTHR11575:SF24">
    <property type="entry name" value="5'-NUCLEOTIDASE"/>
    <property type="match status" value="1"/>
</dbReference>
<keyword evidence="5" id="KW-0572">Peptidoglycan-anchor</keyword>
<keyword evidence="4" id="KW-0732">Signal</keyword>
<feature type="domain" description="TNase-like" evidence="7">
    <location>
        <begin position="608"/>
        <end position="750"/>
    </location>
</feature>
<evidence type="ECO:0000313" key="9">
    <source>
        <dbReference type="EMBL" id="KAB8137679.1"/>
    </source>
</evidence>
<evidence type="ECO:0000256" key="2">
    <source>
        <dbReference type="ARBA" id="ARBA00022512"/>
    </source>
</evidence>
<dbReference type="GO" id="GO:0030288">
    <property type="term" value="C:outer membrane-bounded periplasmic space"/>
    <property type="evidence" value="ECO:0007669"/>
    <property type="project" value="TreeGrafter"/>
</dbReference>
<reference evidence="9 10" key="1">
    <citation type="submission" date="2019-10" db="EMBL/GenBank/DDBJ databases">
        <title>Gracilibacillus sp. nov. isolated from rice seeds.</title>
        <authorList>
            <person name="He S."/>
        </authorList>
    </citation>
    <scope>NUCLEOTIDE SEQUENCE [LARGE SCALE GENOMIC DNA]</scope>
    <source>
        <strain evidence="9 10">TD8</strain>
    </source>
</reference>
<proteinExistence type="predicted"/>
<dbReference type="SUPFAM" id="SSF50199">
    <property type="entry name" value="Staphylococcal nuclease"/>
    <property type="match status" value="1"/>
</dbReference>
<dbReference type="InterPro" id="IPR004843">
    <property type="entry name" value="Calcineurin-like_PHP"/>
</dbReference>
<dbReference type="Gene3D" id="2.40.50.90">
    <property type="match status" value="1"/>
</dbReference>
<dbReference type="PROSITE" id="PS51841">
    <property type="entry name" value="LTD"/>
    <property type="match status" value="1"/>
</dbReference>
<keyword evidence="2" id="KW-0134">Cell wall</keyword>
<dbReference type="GO" id="GO:0008253">
    <property type="term" value="F:5'-nucleotidase activity"/>
    <property type="evidence" value="ECO:0007669"/>
    <property type="project" value="TreeGrafter"/>
</dbReference>
<feature type="region of interest" description="Disordered" evidence="6">
    <location>
        <begin position="1506"/>
        <end position="1559"/>
    </location>
</feature>
<comment type="caution">
    <text evidence="9">The sequence shown here is derived from an EMBL/GenBank/DDBJ whole genome shotgun (WGS) entry which is preliminary data.</text>
</comment>
<evidence type="ECO:0000313" key="10">
    <source>
        <dbReference type="Proteomes" id="UP000480246"/>
    </source>
</evidence>
<dbReference type="Pfam" id="PF18942">
    <property type="entry name" value="DUF5689"/>
    <property type="match status" value="3"/>
</dbReference>
<dbReference type="Gene3D" id="3.90.780.10">
    <property type="entry name" value="5'-Nucleotidase, C-terminal domain"/>
    <property type="match status" value="1"/>
</dbReference>
<dbReference type="OrthoDB" id="9801679at2"/>
<dbReference type="FunFam" id="3.60.21.10:FF:000052">
    <property type="entry name" value="Endonuclease YhcR"/>
    <property type="match status" value="1"/>
</dbReference>
<organism evidence="9 10">
    <name type="scientific">Gracilibacillus oryzae</name>
    <dbReference type="NCBI Taxonomy" id="1672701"/>
    <lineage>
        <taxon>Bacteria</taxon>
        <taxon>Bacillati</taxon>
        <taxon>Bacillota</taxon>
        <taxon>Bacilli</taxon>
        <taxon>Bacillales</taxon>
        <taxon>Bacillaceae</taxon>
        <taxon>Gracilibacillus</taxon>
    </lineage>
</organism>
<keyword evidence="3" id="KW-0964">Secreted</keyword>
<dbReference type="InterPro" id="IPR016071">
    <property type="entry name" value="Staphylococal_nuclease_OB-fold"/>
</dbReference>
<dbReference type="GO" id="GO:0008768">
    <property type="term" value="F:UDP-sugar diphosphatase activity"/>
    <property type="evidence" value="ECO:0007669"/>
    <property type="project" value="TreeGrafter"/>
</dbReference>
<dbReference type="PROSITE" id="PS00786">
    <property type="entry name" value="5_NUCLEOTIDASE_2"/>
    <property type="match status" value="1"/>
</dbReference>
<dbReference type="Gene3D" id="3.60.21.10">
    <property type="match status" value="1"/>
</dbReference>
<dbReference type="Pfam" id="PF00149">
    <property type="entry name" value="Metallophos"/>
    <property type="match status" value="1"/>
</dbReference>
<dbReference type="Pfam" id="PF02872">
    <property type="entry name" value="5_nucleotid_C"/>
    <property type="match status" value="1"/>
</dbReference>
<dbReference type="InterPro" id="IPR008334">
    <property type="entry name" value="5'-Nucleotdase_C"/>
</dbReference>
<keyword evidence="10" id="KW-1185">Reference proteome</keyword>
<dbReference type="InterPro" id="IPR001322">
    <property type="entry name" value="Lamin_tail_dom"/>
</dbReference>
<dbReference type="EMBL" id="WEID01000038">
    <property type="protein sequence ID" value="KAB8137679.1"/>
    <property type="molecule type" value="Genomic_DNA"/>
</dbReference>
<dbReference type="PROSITE" id="PS50830">
    <property type="entry name" value="TNASE_3"/>
    <property type="match status" value="1"/>
</dbReference>
<dbReference type="Pfam" id="PF00565">
    <property type="entry name" value="SNase"/>
    <property type="match status" value="1"/>
</dbReference>
<dbReference type="GO" id="GO:0009166">
    <property type="term" value="P:nucleotide catabolic process"/>
    <property type="evidence" value="ECO:0007669"/>
    <property type="project" value="InterPro"/>
</dbReference>
<feature type="region of interest" description="Disordered" evidence="6">
    <location>
        <begin position="378"/>
        <end position="400"/>
    </location>
</feature>
<evidence type="ECO:0000256" key="6">
    <source>
        <dbReference type="SAM" id="MobiDB-lite"/>
    </source>
</evidence>
<evidence type="ECO:0000256" key="5">
    <source>
        <dbReference type="ARBA" id="ARBA00023088"/>
    </source>
</evidence>
<accession>A0A7C8KQS4</accession>
<evidence type="ECO:0000256" key="4">
    <source>
        <dbReference type="ARBA" id="ARBA00022729"/>
    </source>
</evidence>
<dbReference type="PRINTS" id="PR01607">
    <property type="entry name" value="APYRASEFAMLY"/>
</dbReference>
<dbReference type="Pfam" id="PF00932">
    <property type="entry name" value="LTD"/>
    <property type="match status" value="1"/>
</dbReference>
<name>A0A7C8KQS4_9BACI</name>
<evidence type="ECO:0000259" key="8">
    <source>
        <dbReference type="PROSITE" id="PS51841"/>
    </source>
</evidence>
<dbReference type="SMART" id="SM00318">
    <property type="entry name" value="SNc"/>
    <property type="match status" value="1"/>
</dbReference>
<dbReference type="InterPro" id="IPR043744">
    <property type="entry name" value="DUF5689"/>
</dbReference>
<dbReference type="InterPro" id="IPR006146">
    <property type="entry name" value="5'-Nucleotdase_CS"/>
</dbReference>
<dbReference type="InterPro" id="IPR036907">
    <property type="entry name" value="5'-Nucleotdase_C_sf"/>
</dbReference>
<gene>
    <name evidence="9" type="ORF">F9U64_08345</name>
</gene>
<dbReference type="InterPro" id="IPR006179">
    <property type="entry name" value="5_nucleotidase/apyrase"/>
</dbReference>
<dbReference type="PANTHER" id="PTHR11575">
    <property type="entry name" value="5'-NUCLEOTIDASE-RELATED"/>
    <property type="match status" value="1"/>
</dbReference>
<dbReference type="GO" id="GO:0046872">
    <property type="term" value="F:metal ion binding"/>
    <property type="evidence" value="ECO:0007669"/>
    <property type="project" value="InterPro"/>
</dbReference>
<sequence>MKKKLNSVSFLLVAIVLFFTQVSSAFIPFVSVKAASPAQELIISEYIEGSSYNKAIEIYNGTGSEVDLSEYSIALYSNGSAEISQSADLSGSLSDGELFVIAHNSADQAILNVADETNNSVINFNGDDAFALFHGDTLIDVLGEIGVRAKFGTDKTLIRNSDITNPSSTYDAAEWNDLGRNVFDNLGEHLTEENDDPPEESYPSISEVRAMDGETITVEGVVTTTPGSWGGNGFYMQDETAGIYVFGDDEVKPGDLIRITASVGEHNGEVQLSSVNSLDVIVQSELPEVREITPSQVNDSSQGQLVAIQDATISNLDEVNSYGTFEFTASKDGESVLIRVDNRTGLAYDDFTYQSGDIVDITGISSVFNGTYQLKPTKAEDIKSADSNPGEPDPEPNPDEVTAIADARQLAQGSQVTIEGVITTNNLANTASNQLSVYIQDESAGMNIFSFDRTGYPELQQGDRVKLTGEIDVYNGLTEIIPNSASDMEILANNESIPEPATLTLADLNNEEIAEPLEGQLVTVNGYVQNIPSSPAGGGYNVSLMDSDFNGTTLRIMEGTMDISSLEAGKWYDITAVLSQYNSYQLLPRNAEDITLAAEQPEAPDASGEYTSTVEYVTDGDTIRITSPVLGADRVRFVNMDTPETNVAGRNGVDEANQKEHGEYATARLKELLPDGSQVTLKLGQEPTDDYGRLLAEVINEDGINTNLQMVKEGYASSYFIWPIGDEENYQTYQNAVKEAIDAERGIWNPENPLKELPFEYRAISEGGDFHRYVGNSDTKEYVMPTEYDEVPVEKRIFFASAQEAENQGYTPATDEPIEGLLDLQLLSMNDLHGKIDQQYELDINGDGENDGVYGRMDYAASYLKDRDQAHPNSLIVHAGDMIGGSSPVSGLFQDEPTVEIMEAIGFDFGTVGNHEFDEGTAELLRMVNGGEHPEGLGTENYDGMNFANLCANCVYKDSGEPILPPHTVTEIEGVKVGFIGINTQASAGMVMPAGIQDIEFTDEAAAVNESVEALQSEGVEAIVVLAHLPAEQNGDSVTGDTADLARSVNDAVDIIFAGHNHQVVNGVVDNKLIVQASEYGKAFADVNIQIDRETGDIVTKEAEIVWVDQSQVEPDAEVSAILEKYQTMIEPNAQDLTGDYTNDGDHGLGNLIADGMLWAMDTDFAMMNGGGIRDALLAGEVTWGDLYNIMPFGNTLMKFDVKGEDLYTILNAQLSPVYGPDYSVAGLHYTWDEATTKVVEITLPDGTPIDPEETYTLVVNNYMGTSSGDKYRPIGELGTNEEMGPVDLDAFVEYVKHLNTTEVNPIVIGSEGRIETVEAEPGTDLGEVTISEARNAEIGAQVTVEGIVTSTPGIFGGNGFYIQDKKAGIYVFGDDNVSPGDKVKITAKVGEYNGELQLSSISNLEVVGQDNLPKPKNVNPGTLGDKHQGRLVQMKNVTISELTEVNDYGTFEFTATKGSQSLLVRVDNRIGVAFADFEFENGDKVDITGVASEYEGTYQLKPIDPSGIVAAKKDNGPGNGNPGSGDDSNDDEDSGKDKDSDKDKDKDSNKDKDPKKDKIDKIVTGMTNYIFDLFRWSNIFWFSIYSK</sequence>